<dbReference type="AlphaFoldDB" id="A0A2P2KJ86"/>
<evidence type="ECO:0000313" key="2">
    <source>
        <dbReference type="EMBL" id="MBX05752.1"/>
    </source>
</evidence>
<reference evidence="2" key="1">
    <citation type="submission" date="2018-02" db="EMBL/GenBank/DDBJ databases">
        <title>Rhizophora mucronata_Transcriptome.</title>
        <authorList>
            <person name="Meera S.P."/>
            <person name="Sreeshan A."/>
            <person name="Augustine A."/>
        </authorList>
    </citation>
    <scope>NUCLEOTIDE SEQUENCE</scope>
    <source>
        <tissue evidence="2">Leaf</tissue>
    </source>
</reference>
<evidence type="ECO:0000256" key="1">
    <source>
        <dbReference type="SAM" id="MobiDB-lite"/>
    </source>
</evidence>
<protein>
    <submittedName>
        <fullName evidence="2">Uncharacterized protein</fullName>
    </submittedName>
</protein>
<feature type="region of interest" description="Disordered" evidence="1">
    <location>
        <begin position="29"/>
        <end position="48"/>
    </location>
</feature>
<proteinExistence type="predicted"/>
<dbReference type="EMBL" id="GGEC01025268">
    <property type="protein sequence ID" value="MBX05752.1"/>
    <property type="molecule type" value="Transcribed_RNA"/>
</dbReference>
<organism evidence="2">
    <name type="scientific">Rhizophora mucronata</name>
    <name type="common">Asiatic mangrove</name>
    <dbReference type="NCBI Taxonomy" id="61149"/>
    <lineage>
        <taxon>Eukaryota</taxon>
        <taxon>Viridiplantae</taxon>
        <taxon>Streptophyta</taxon>
        <taxon>Embryophyta</taxon>
        <taxon>Tracheophyta</taxon>
        <taxon>Spermatophyta</taxon>
        <taxon>Magnoliopsida</taxon>
        <taxon>eudicotyledons</taxon>
        <taxon>Gunneridae</taxon>
        <taxon>Pentapetalae</taxon>
        <taxon>rosids</taxon>
        <taxon>fabids</taxon>
        <taxon>Malpighiales</taxon>
        <taxon>Rhizophoraceae</taxon>
        <taxon>Rhizophora</taxon>
    </lineage>
</organism>
<accession>A0A2P2KJ86</accession>
<sequence length="48" mass="5202">MRLKPTPSTPSTPHRLYFLTAYRFQHAISSNSPTTTATATPTASAADH</sequence>
<name>A0A2P2KJ86_RHIMU</name>